<dbReference type="Proteomes" id="UP000683559">
    <property type="component" value="Chromosome"/>
</dbReference>
<dbReference type="EMBL" id="CP077683">
    <property type="protein sequence ID" value="QXE92955.1"/>
    <property type="molecule type" value="Genomic_DNA"/>
</dbReference>
<evidence type="ECO:0000256" key="2">
    <source>
        <dbReference type="SAM" id="SignalP"/>
    </source>
</evidence>
<evidence type="ECO:0000259" key="3">
    <source>
        <dbReference type="Pfam" id="PF13511"/>
    </source>
</evidence>
<dbReference type="Pfam" id="PF13650">
    <property type="entry name" value="Asp_protease_2"/>
    <property type="match status" value="1"/>
</dbReference>
<evidence type="ECO:0000313" key="4">
    <source>
        <dbReference type="EMBL" id="QXE92955.1"/>
    </source>
</evidence>
<proteinExistence type="predicted"/>
<dbReference type="InterPro" id="IPR001969">
    <property type="entry name" value="Aspartic_peptidase_AS"/>
</dbReference>
<evidence type="ECO:0000256" key="1">
    <source>
        <dbReference type="SAM" id="MobiDB-lite"/>
    </source>
</evidence>
<organism evidence="4 5">
    <name type="scientific">Geomonas subterranea</name>
    <dbReference type="NCBI Taxonomy" id="2847989"/>
    <lineage>
        <taxon>Bacteria</taxon>
        <taxon>Pseudomonadati</taxon>
        <taxon>Thermodesulfobacteriota</taxon>
        <taxon>Desulfuromonadia</taxon>
        <taxon>Geobacterales</taxon>
        <taxon>Geobacteraceae</taxon>
        <taxon>Geomonas</taxon>
    </lineage>
</organism>
<feature type="chain" id="PRO_5047310216" evidence="2">
    <location>
        <begin position="23"/>
        <end position="236"/>
    </location>
</feature>
<dbReference type="Pfam" id="PF13511">
    <property type="entry name" value="DUF4124"/>
    <property type="match status" value="1"/>
</dbReference>
<keyword evidence="5" id="KW-1185">Reference proteome</keyword>
<dbReference type="RefSeq" id="WP_217289492.1">
    <property type="nucleotide sequence ID" value="NZ_CP077683.1"/>
</dbReference>
<accession>A0ABX8LTY3</accession>
<evidence type="ECO:0000313" key="5">
    <source>
        <dbReference type="Proteomes" id="UP000683559"/>
    </source>
</evidence>
<name>A0ABX8LTY3_9BACT</name>
<keyword evidence="2" id="KW-0732">Signal</keyword>
<dbReference type="PROSITE" id="PS00141">
    <property type="entry name" value="ASP_PROTEASE"/>
    <property type="match status" value="1"/>
</dbReference>
<dbReference type="InterPro" id="IPR025392">
    <property type="entry name" value="DUF4124"/>
</dbReference>
<feature type="signal peptide" evidence="2">
    <location>
        <begin position="1"/>
        <end position="22"/>
    </location>
</feature>
<feature type="domain" description="DUF4124" evidence="3">
    <location>
        <begin position="11"/>
        <end position="57"/>
    </location>
</feature>
<protein>
    <submittedName>
        <fullName evidence="4">Retroviral-like aspartic protease family protein</fullName>
    </submittedName>
</protein>
<gene>
    <name evidence="4" type="ORF">KP001_10725</name>
</gene>
<reference evidence="4 5" key="1">
    <citation type="submission" date="2021-06" db="EMBL/GenBank/DDBJ databases">
        <title>Gemonas diversity in paddy soil.</title>
        <authorList>
            <person name="Liu G."/>
        </authorList>
    </citation>
    <scope>NUCLEOTIDE SEQUENCE [LARGE SCALE GENOMIC DNA]</scope>
    <source>
        <strain evidence="4 5">RG2</strain>
    </source>
</reference>
<feature type="region of interest" description="Disordered" evidence="1">
    <location>
        <begin position="54"/>
        <end position="105"/>
    </location>
</feature>
<dbReference type="CDD" id="cd05483">
    <property type="entry name" value="retropepsin_like_bacteria"/>
    <property type="match status" value="1"/>
</dbReference>
<sequence>MKCPASHALLLALSLFATEAGAEFYSYQDRSGTMHFVDDAAKIPREYRKKVQVRKEEYDDLPAEERARMRQRDREEREEALTREQEQSEQSRRQRQAEERRAAQEARAKALTTQVVITGRQVFVPVRLSNGSIETDALLLLDTGATSSVISPAVAERLQLQESSNVRIGVVGGRVMNARRVILSQMAVGPVKRLNQEAVVVRQGRGEFGDGLLGMSFLAGLKYTIDFKTQTINWIP</sequence>
<dbReference type="InterPro" id="IPR034122">
    <property type="entry name" value="Retropepsin-like_bacterial"/>
</dbReference>